<dbReference type="EMBL" id="GL877098">
    <property type="protein sequence ID" value="KLU93105.1"/>
    <property type="molecule type" value="Genomic_DNA"/>
</dbReference>
<dbReference type="PANTHER" id="PTHR47938:SF35">
    <property type="entry name" value="PENTATRICOPEPTIDE REPEAT-CONTAINING PROTEIN 4, MITOCHONDRIAL-RELATED"/>
    <property type="match status" value="1"/>
</dbReference>
<dbReference type="AlphaFoldDB" id="A0A0H2U9Y0"/>
<reference evidence="3" key="1">
    <citation type="submission" date="2010-05" db="EMBL/GenBank/DDBJ databases">
        <title>The Genome Sequence of Magnaporthe poae strain ATCC 64411.</title>
        <authorList>
            <consortium name="The Broad Institute Genome Sequencing Platform"/>
            <consortium name="Broad Institute Genome Sequencing Center for Infectious Disease"/>
            <person name="Ma L.-J."/>
            <person name="Dead R."/>
            <person name="Young S."/>
            <person name="Zeng Q."/>
            <person name="Koehrsen M."/>
            <person name="Alvarado L."/>
            <person name="Berlin A."/>
            <person name="Chapman S.B."/>
            <person name="Chen Z."/>
            <person name="Freedman E."/>
            <person name="Gellesch M."/>
            <person name="Goldberg J."/>
            <person name="Griggs A."/>
            <person name="Gujja S."/>
            <person name="Heilman E.R."/>
            <person name="Heiman D."/>
            <person name="Hepburn T."/>
            <person name="Howarth C."/>
            <person name="Jen D."/>
            <person name="Larson L."/>
            <person name="Mehta T."/>
            <person name="Neiman D."/>
            <person name="Pearson M."/>
            <person name="Roberts A."/>
            <person name="Saif S."/>
            <person name="Shea T."/>
            <person name="Shenoy N."/>
            <person name="Sisk P."/>
            <person name="Stolte C."/>
            <person name="Sykes S."/>
            <person name="Walk T."/>
            <person name="White J."/>
            <person name="Yandava C."/>
            <person name="Haas B."/>
            <person name="Nusbaum C."/>
            <person name="Birren B."/>
        </authorList>
    </citation>
    <scope>NUCLEOTIDE SEQUENCE</scope>
    <source>
        <strain evidence="3">ATCC 64411</strain>
    </source>
</reference>
<feature type="region of interest" description="Disordered" evidence="2">
    <location>
        <begin position="763"/>
        <end position="786"/>
    </location>
</feature>
<name>A0A0H2U9Y0_MAGP6</name>
<dbReference type="Pfam" id="PF01535">
    <property type="entry name" value="PPR"/>
    <property type="match status" value="1"/>
</dbReference>
<organism evidence="3">
    <name type="scientific">Magnaporthiopsis poae (strain ATCC 64411 / 73-15)</name>
    <name type="common">Kentucky bluegrass fungus</name>
    <name type="synonym">Magnaporthe poae</name>
    <dbReference type="NCBI Taxonomy" id="644358"/>
    <lineage>
        <taxon>Eukaryota</taxon>
        <taxon>Fungi</taxon>
        <taxon>Dikarya</taxon>
        <taxon>Ascomycota</taxon>
        <taxon>Pezizomycotina</taxon>
        <taxon>Sordariomycetes</taxon>
        <taxon>Sordariomycetidae</taxon>
        <taxon>Magnaporthales</taxon>
        <taxon>Magnaporthaceae</taxon>
        <taxon>Magnaporthiopsis</taxon>
    </lineage>
</organism>
<dbReference type="PANTHER" id="PTHR47938">
    <property type="entry name" value="RESPIRATORY COMPLEX I CHAPERONE (CIA84), PUTATIVE (AFU_ORTHOLOGUE AFUA_2G06020)-RELATED"/>
    <property type="match status" value="1"/>
</dbReference>
<accession>A0A0H2U9Y0</accession>
<feature type="repeat" description="PPR" evidence="1">
    <location>
        <begin position="786"/>
        <end position="820"/>
    </location>
</feature>
<dbReference type="InterPro" id="IPR002885">
    <property type="entry name" value="PPR_rpt"/>
</dbReference>
<dbReference type="PROSITE" id="PS51375">
    <property type="entry name" value="PPR"/>
    <property type="match status" value="3"/>
</dbReference>
<dbReference type="GO" id="GO:0003729">
    <property type="term" value="F:mRNA binding"/>
    <property type="evidence" value="ECO:0007669"/>
    <property type="project" value="TreeGrafter"/>
</dbReference>
<feature type="repeat" description="PPR" evidence="1">
    <location>
        <begin position="821"/>
        <end position="855"/>
    </location>
</feature>
<evidence type="ECO:0000313" key="3">
    <source>
        <dbReference type="EMBL" id="KLU93105.1"/>
    </source>
</evidence>
<dbReference type="InterPro" id="IPR011990">
    <property type="entry name" value="TPR-like_helical_dom_sf"/>
</dbReference>
<dbReference type="OrthoDB" id="185373at2759"/>
<feature type="repeat" description="PPR" evidence="1">
    <location>
        <begin position="531"/>
        <end position="565"/>
    </location>
</feature>
<sequence length="964" mass="109326">RRCSRRETSARPVAGGPRPGGPSSAGRVFIDKDRGGKLCPSSRDAPRPSQPAAAPFGTLQPCHILSVHTQNRRSQPRPCITSCRRPISFLGDASVGASSTCAPMIQANLGHLQRWRTLLPTPSLLARRSPARLFPPIALGYLPLRLQTFASISVSNGPHSDTRSPWVRRKAPFPIEPDRAVLDGSGSKTVWAPDPVEADMPSDMEDISWTWDYDGMPRLMGPRRFMHYIERPPPPPLRATKDWKEWKRRHARQVLIHDQVRGLPHREDQRQDPDAELRTVGGDPLKTVFNRWKTGLKRAQNHLRTYGPRLEFQSEVLHSKTVEEMAVAWEMIPPNERTEEFIRHMILSIKSQPNKTTMVIEALLPSTRPPPPYFVLDDMARFIVSHAADARAAIQKKMMQAAISCVVFILQRTTPEYVRLDQVTLHRMIRLGELPAILQLYRVLVNYDHSLTADTLRQFANRLAGGAMMEAKREALNILQRLNHIGDRYNINNEAGQQIATLMLSDRSRGKCDHRPAELMQRLLALGAVPTRRSYTALIQSLAFSGELQTAWMVYHNMVEQGIPPDEPLGHVLVAASAKANDINSLVRALTLRETPILGDYGWNLLLHTILHWRQHDIPLEVRSPRRFRLLMAAFCRIYNPELLHNVCGRNLGDHWHVDAQDIDTELGAAINNIPHFAEPRRTPESTTLRIMLVGYIRSLPEPIDVISFYTRIDELLKRRNPVVLSLVEEDRAVLYNTMMLTLSYASASRPATLTVMKSLLEDNPTPTRSLAKTSESEPPRRPRPNIHSWTIALDAILRDGDVMLASRHIRQMESYGCPPDQATWNVLVRGYARLQNVNRTVNALRCMEQAGFQADQFTISAFGSLRNKQKALSMLESFMTKSHMSPWVKAGEPDAETNEMDRAWRQDPVAAEFDSMYEQLAGRPRLKPLAELAEKDAHKSRGVNLLFNDDGWDDWNEQFSSRR</sequence>
<dbReference type="NCBIfam" id="TIGR00756">
    <property type="entry name" value="PPR"/>
    <property type="match status" value="1"/>
</dbReference>
<evidence type="ECO:0008006" key="4">
    <source>
        <dbReference type="Google" id="ProtNLM"/>
    </source>
</evidence>
<gene>
    <name evidence="3" type="ORF">MAPG_12044</name>
</gene>
<protein>
    <recommendedName>
        <fullName evidence="4">Pentatricopeptide repeat protein</fullName>
    </recommendedName>
</protein>
<evidence type="ECO:0000256" key="1">
    <source>
        <dbReference type="PROSITE-ProRule" id="PRU00708"/>
    </source>
</evidence>
<feature type="compositionally biased region" description="Low complexity" evidence="2">
    <location>
        <begin position="10"/>
        <end position="28"/>
    </location>
</feature>
<proteinExistence type="predicted"/>
<feature type="region of interest" description="Disordered" evidence="2">
    <location>
        <begin position="1"/>
        <end position="57"/>
    </location>
</feature>
<dbReference type="VEuPathDB" id="FungiDB:MAPG_12044"/>
<feature type="compositionally biased region" description="Polar residues" evidence="2">
    <location>
        <begin position="765"/>
        <end position="774"/>
    </location>
</feature>
<dbReference type="Pfam" id="PF13041">
    <property type="entry name" value="PPR_2"/>
    <property type="match status" value="1"/>
</dbReference>
<reference evidence="3" key="2">
    <citation type="submission" date="2011-03" db="EMBL/GenBank/DDBJ databases">
        <title>Annotation of Magnaporthe poae ATCC 64411.</title>
        <authorList>
            <person name="Ma L.-J."/>
            <person name="Dead R."/>
            <person name="Young S.K."/>
            <person name="Zeng Q."/>
            <person name="Gargeya S."/>
            <person name="Fitzgerald M."/>
            <person name="Haas B."/>
            <person name="Abouelleil A."/>
            <person name="Alvarado L."/>
            <person name="Arachchi H.M."/>
            <person name="Berlin A."/>
            <person name="Brown A."/>
            <person name="Chapman S.B."/>
            <person name="Chen Z."/>
            <person name="Dunbar C."/>
            <person name="Freedman E."/>
            <person name="Gearin G."/>
            <person name="Gellesch M."/>
            <person name="Goldberg J."/>
            <person name="Griggs A."/>
            <person name="Gujja S."/>
            <person name="Heiman D."/>
            <person name="Howarth C."/>
            <person name="Larson L."/>
            <person name="Lui A."/>
            <person name="MacDonald P.J.P."/>
            <person name="Mehta T."/>
            <person name="Montmayeur A."/>
            <person name="Murphy C."/>
            <person name="Neiman D."/>
            <person name="Pearson M."/>
            <person name="Priest M."/>
            <person name="Roberts A."/>
            <person name="Saif S."/>
            <person name="Shea T."/>
            <person name="Shenoy N."/>
            <person name="Sisk P."/>
            <person name="Stolte C."/>
            <person name="Sykes S."/>
            <person name="Yandava C."/>
            <person name="Wortman J."/>
            <person name="Nusbaum C."/>
            <person name="Birren B."/>
        </authorList>
    </citation>
    <scope>NUCLEOTIDE SEQUENCE</scope>
    <source>
        <strain evidence="3">ATCC 64411</strain>
    </source>
</reference>
<feature type="non-terminal residue" evidence="3">
    <location>
        <position position="1"/>
    </location>
</feature>
<dbReference type="Gene3D" id="1.25.40.10">
    <property type="entry name" value="Tetratricopeptide repeat domain"/>
    <property type="match status" value="2"/>
</dbReference>
<evidence type="ECO:0000256" key="2">
    <source>
        <dbReference type="SAM" id="MobiDB-lite"/>
    </source>
</evidence>